<dbReference type="Gene3D" id="2.120.10.80">
    <property type="entry name" value="Kelch-type beta propeller"/>
    <property type="match status" value="1"/>
</dbReference>
<dbReference type="Proteomes" id="UP001162131">
    <property type="component" value="Unassembled WGS sequence"/>
</dbReference>
<dbReference type="AlphaFoldDB" id="A0AAU9K7I6"/>
<sequence>MEGNLLSGEHLYNIKRQSGKTQIWRYDIKTFEIKRWYLWTREPLSRTTCIIELPNGELFCYGNDDPRTGISYIIDLKTMTVKRRVFDGVPCCNAGGLYFQNSVFFLRSIYGKHPCTRMDKYDIIEDRWKCCFAFYNAMLNLCSCTVFKNSILFCALNWKIIYQFDININSCSEILFIDDSVNQFKILFAGNSRAYIAVKQTGIFESDLENQFAWQNVGKFNCDFHMNYCLFKKLLGDFYFLSFFDYLGFSCYRFDLKTKKMNKLKLKYVSSKSIIN</sequence>
<reference evidence="1" key="1">
    <citation type="submission" date="2021-09" db="EMBL/GenBank/DDBJ databases">
        <authorList>
            <consortium name="AG Swart"/>
            <person name="Singh M."/>
            <person name="Singh A."/>
            <person name="Seah K."/>
            <person name="Emmerich C."/>
        </authorList>
    </citation>
    <scope>NUCLEOTIDE SEQUENCE</scope>
    <source>
        <strain evidence="1">ATCC30299</strain>
    </source>
</reference>
<dbReference type="EMBL" id="CAJZBQ010000058">
    <property type="protein sequence ID" value="CAG9334162.1"/>
    <property type="molecule type" value="Genomic_DNA"/>
</dbReference>
<name>A0AAU9K7I6_9CILI</name>
<keyword evidence="2" id="KW-1185">Reference proteome</keyword>
<gene>
    <name evidence="1" type="ORF">BSTOLATCC_MIC60782</name>
</gene>
<dbReference type="InterPro" id="IPR015915">
    <property type="entry name" value="Kelch-typ_b-propeller"/>
</dbReference>
<protein>
    <recommendedName>
        <fullName evidence="3">F-box associated domain-containing protein</fullName>
    </recommendedName>
</protein>
<evidence type="ECO:0000313" key="1">
    <source>
        <dbReference type="EMBL" id="CAG9334162.1"/>
    </source>
</evidence>
<evidence type="ECO:0008006" key="3">
    <source>
        <dbReference type="Google" id="ProtNLM"/>
    </source>
</evidence>
<accession>A0AAU9K7I6</accession>
<dbReference type="SUPFAM" id="SSF50965">
    <property type="entry name" value="Galactose oxidase, central domain"/>
    <property type="match status" value="1"/>
</dbReference>
<evidence type="ECO:0000313" key="2">
    <source>
        <dbReference type="Proteomes" id="UP001162131"/>
    </source>
</evidence>
<organism evidence="1 2">
    <name type="scientific">Blepharisma stoltei</name>
    <dbReference type="NCBI Taxonomy" id="1481888"/>
    <lineage>
        <taxon>Eukaryota</taxon>
        <taxon>Sar</taxon>
        <taxon>Alveolata</taxon>
        <taxon>Ciliophora</taxon>
        <taxon>Postciliodesmatophora</taxon>
        <taxon>Heterotrichea</taxon>
        <taxon>Heterotrichida</taxon>
        <taxon>Blepharismidae</taxon>
        <taxon>Blepharisma</taxon>
    </lineage>
</organism>
<proteinExistence type="predicted"/>
<comment type="caution">
    <text evidence="1">The sequence shown here is derived from an EMBL/GenBank/DDBJ whole genome shotgun (WGS) entry which is preliminary data.</text>
</comment>
<dbReference type="InterPro" id="IPR011043">
    <property type="entry name" value="Gal_Oxase/kelch_b-propeller"/>
</dbReference>